<reference evidence="8 9" key="1">
    <citation type="submission" date="2024-11" db="EMBL/GenBank/DDBJ databases">
        <title>Chromosome-level genome assembly of the freshwater bivalve Anodonta woodiana.</title>
        <authorList>
            <person name="Chen X."/>
        </authorList>
    </citation>
    <scope>NUCLEOTIDE SEQUENCE [LARGE SCALE GENOMIC DNA]</scope>
    <source>
        <strain evidence="8">MN2024</strain>
        <tissue evidence="8">Gills</tissue>
    </source>
</reference>
<proteinExistence type="predicted"/>
<dbReference type="PANTHER" id="PTHR12322:SF116">
    <property type="entry name" value="DOUBLESEX-MAB RELATED 99B"/>
    <property type="match status" value="1"/>
</dbReference>
<dbReference type="Gene3D" id="4.10.1040.10">
    <property type="entry name" value="DM DNA-binding domain"/>
    <property type="match status" value="1"/>
</dbReference>
<evidence type="ECO:0000256" key="2">
    <source>
        <dbReference type="ARBA" id="ARBA00022833"/>
    </source>
</evidence>
<evidence type="ECO:0000256" key="5">
    <source>
        <dbReference type="PROSITE-ProRule" id="PRU00070"/>
    </source>
</evidence>
<keyword evidence="2 5" id="KW-0862">Zinc</keyword>
<dbReference type="AlphaFoldDB" id="A0ABD3W2I3"/>
<sequence>MKASTEEAVVNTYGITEEETSYMISASERNPRTPKCARCRNHGVVSALKGHKRCCRWKDCLCAKCVLIAERQRVMAAQVALRRQQAHEENEAREMGLLYGPNGLLQVSPDSLTLFPEAKRYLSSAKHVADKTIEDKSSIPVTKKPRKISKHHEHGKTRNIEASKPSSCTRSHTNQSNVEEASEFSRTSTVSQEQLLQEKDHVSENVRLSEKKWLLNLVANSSTQQTIDLMCKMYPNKSRNGREHFQRGCESDAVQAIERSLNSQKEEEMACIGDQLSPSKSDPHRPTSSSIHHSIFKSAFYPILSLGTDYPRNSMGYALDGSAGRELSLAVTCPPFTPSFAMNSVLGYNRLTSSVNELTSYSTAPILYGRFYDGKDKEMSGHCVRN</sequence>
<evidence type="ECO:0000313" key="9">
    <source>
        <dbReference type="Proteomes" id="UP001634394"/>
    </source>
</evidence>
<feature type="DNA-binding region" description="DM" evidence="5">
    <location>
        <begin position="36"/>
        <end position="83"/>
    </location>
</feature>
<feature type="domain" description="DM" evidence="7">
    <location>
        <begin position="36"/>
        <end position="83"/>
    </location>
</feature>
<organism evidence="8 9">
    <name type="scientific">Sinanodonta woodiana</name>
    <name type="common">Chinese pond mussel</name>
    <name type="synonym">Anodonta woodiana</name>
    <dbReference type="NCBI Taxonomy" id="1069815"/>
    <lineage>
        <taxon>Eukaryota</taxon>
        <taxon>Metazoa</taxon>
        <taxon>Spiralia</taxon>
        <taxon>Lophotrochozoa</taxon>
        <taxon>Mollusca</taxon>
        <taxon>Bivalvia</taxon>
        <taxon>Autobranchia</taxon>
        <taxon>Heteroconchia</taxon>
        <taxon>Palaeoheterodonta</taxon>
        <taxon>Unionida</taxon>
        <taxon>Unionoidea</taxon>
        <taxon>Unionidae</taxon>
        <taxon>Unioninae</taxon>
        <taxon>Sinanodonta</taxon>
    </lineage>
</organism>
<dbReference type="EMBL" id="JBJQND010000008">
    <property type="protein sequence ID" value="KAL3867611.1"/>
    <property type="molecule type" value="Genomic_DNA"/>
</dbReference>
<dbReference type="GO" id="GO:0005634">
    <property type="term" value="C:nucleus"/>
    <property type="evidence" value="ECO:0007669"/>
    <property type="project" value="UniProtKB-SubCell"/>
</dbReference>
<dbReference type="Pfam" id="PF00751">
    <property type="entry name" value="DM"/>
    <property type="match status" value="1"/>
</dbReference>
<evidence type="ECO:0000256" key="6">
    <source>
        <dbReference type="SAM" id="MobiDB-lite"/>
    </source>
</evidence>
<evidence type="ECO:0000256" key="1">
    <source>
        <dbReference type="ARBA" id="ARBA00022723"/>
    </source>
</evidence>
<evidence type="ECO:0000313" key="8">
    <source>
        <dbReference type="EMBL" id="KAL3867611.1"/>
    </source>
</evidence>
<dbReference type="InterPro" id="IPR036407">
    <property type="entry name" value="DM_DNA-bd_sf"/>
</dbReference>
<dbReference type="GO" id="GO:0003677">
    <property type="term" value="F:DNA binding"/>
    <property type="evidence" value="ECO:0007669"/>
    <property type="project" value="UniProtKB-UniRule"/>
</dbReference>
<dbReference type="Proteomes" id="UP001634394">
    <property type="component" value="Unassembled WGS sequence"/>
</dbReference>
<accession>A0ABD3W2I3</accession>
<comment type="caution">
    <text evidence="8">The sequence shown here is derived from an EMBL/GenBank/DDBJ whole genome shotgun (WGS) entry which is preliminary data.</text>
</comment>
<evidence type="ECO:0000256" key="3">
    <source>
        <dbReference type="ARBA" id="ARBA00023125"/>
    </source>
</evidence>
<dbReference type="SMART" id="SM00301">
    <property type="entry name" value="DM"/>
    <property type="match status" value="1"/>
</dbReference>
<keyword evidence="3 5" id="KW-0238">DNA-binding</keyword>
<dbReference type="FunFam" id="4.10.1040.10:FF:000001">
    <property type="entry name" value="doublesex- and mab-3-related transcription factor 1"/>
    <property type="match status" value="1"/>
</dbReference>
<evidence type="ECO:0000259" key="7">
    <source>
        <dbReference type="PROSITE" id="PS50809"/>
    </source>
</evidence>
<evidence type="ECO:0000256" key="4">
    <source>
        <dbReference type="ARBA" id="ARBA00023242"/>
    </source>
</evidence>
<dbReference type="InterPro" id="IPR001275">
    <property type="entry name" value="DM_DNA-bd"/>
</dbReference>
<feature type="region of interest" description="Disordered" evidence="6">
    <location>
        <begin position="267"/>
        <end position="290"/>
    </location>
</feature>
<dbReference type="InterPro" id="IPR026607">
    <property type="entry name" value="DMRT"/>
</dbReference>
<keyword evidence="4 5" id="KW-0539">Nucleus</keyword>
<keyword evidence="9" id="KW-1185">Reference proteome</keyword>
<feature type="compositionally biased region" description="Polar residues" evidence="6">
    <location>
        <begin position="276"/>
        <end position="290"/>
    </location>
</feature>
<keyword evidence="1 5" id="KW-0479">Metal-binding</keyword>
<gene>
    <name evidence="8" type="ORF">ACJMK2_040492</name>
</gene>
<name>A0ABD3W2I3_SINWO</name>
<feature type="region of interest" description="Disordered" evidence="6">
    <location>
        <begin position="135"/>
        <end position="196"/>
    </location>
</feature>
<dbReference type="PANTHER" id="PTHR12322">
    <property type="entry name" value="DOUBLESEX AND MAB-3 RELATED TRANSCRIPTION FACTOR DMRT"/>
    <property type="match status" value="1"/>
</dbReference>
<dbReference type="PROSITE" id="PS50809">
    <property type="entry name" value="DM_2"/>
    <property type="match status" value="1"/>
</dbReference>
<dbReference type="GO" id="GO:0046872">
    <property type="term" value="F:metal ion binding"/>
    <property type="evidence" value="ECO:0007669"/>
    <property type="project" value="UniProtKB-KW"/>
</dbReference>
<feature type="compositionally biased region" description="Polar residues" evidence="6">
    <location>
        <begin position="164"/>
        <end position="195"/>
    </location>
</feature>
<comment type="subcellular location">
    <subcellularLocation>
        <location evidence="5">Nucleus</location>
    </subcellularLocation>
</comment>
<protein>
    <recommendedName>
        <fullName evidence="7">DM domain-containing protein</fullName>
    </recommendedName>
</protein>
<dbReference type="SUPFAM" id="SSF82927">
    <property type="entry name" value="Cysteine-rich DNA binding domain, (DM domain)"/>
    <property type="match status" value="1"/>
</dbReference>
<feature type="compositionally biased region" description="Basic residues" evidence="6">
    <location>
        <begin position="143"/>
        <end position="155"/>
    </location>
</feature>
<dbReference type="PROSITE" id="PS40000">
    <property type="entry name" value="DM_1"/>
    <property type="match status" value="1"/>
</dbReference>